<dbReference type="Proteomes" id="UP000000329">
    <property type="component" value="Chromosome"/>
</dbReference>
<proteinExistence type="inferred from homology"/>
<dbReference type="HOGENOM" id="CLU_059558_1_1_4"/>
<dbReference type="SUPFAM" id="SSF52540">
    <property type="entry name" value="P-loop containing nucleoside triphosphate hydrolases"/>
    <property type="match status" value="1"/>
</dbReference>
<feature type="domain" description="RapZ C-terminal" evidence="6">
    <location>
        <begin position="169"/>
        <end position="286"/>
    </location>
</feature>
<evidence type="ECO:0000256" key="2">
    <source>
        <dbReference type="ARBA" id="ARBA00022840"/>
    </source>
</evidence>
<keyword evidence="1 4" id="KW-0547">Nucleotide-binding</keyword>
<evidence type="ECO:0000256" key="1">
    <source>
        <dbReference type="ARBA" id="ARBA00022741"/>
    </source>
</evidence>
<evidence type="ECO:0000313" key="8">
    <source>
        <dbReference type="Proteomes" id="UP000000329"/>
    </source>
</evidence>
<dbReference type="GO" id="GO:0005525">
    <property type="term" value="F:GTP binding"/>
    <property type="evidence" value="ECO:0007669"/>
    <property type="project" value="UniProtKB-UniRule"/>
</dbReference>
<dbReference type="PANTHER" id="PTHR30448:SF0">
    <property type="entry name" value="RNASE ADAPTER PROTEIN RAPZ"/>
    <property type="match status" value="1"/>
</dbReference>
<evidence type="ECO:0000256" key="4">
    <source>
        <dbReference type="HAMAP-Rule" id="MF_00636"/>
    </source>
</evidence>
<dbReference type="InterPro" id="IPR053931">
    <property type="entry name" value="RapZ_C"/>
</dbReference>
<dbReference type="InterPro" id="IPR053930">
    <property type="entry name" value="RapZ-like_N"/>
</dbReference>
<dbReference type="RefSeq" id="WP_013235846.1">
    <property type="nucleotide sequence ID" value="NC_014323.1"/>
</dbReference>
<keyword evidence="8" id="KW-1185">Reference proteome</keyword>
<evidence type="ECO:0000259" key="5">
    <source>
        <dbReference type="Pfam" id="PF03668"/>
    </source>
</evidence>
<dbReference type="KEGG" id="hse:Hsero_3913"/>
<feature type="binding site" evidence="4">
    <location>
        <begin position="57"/>
        <end position="60"/>
    </location>
    <ligand>
        <name>GTP</name>
        <dbReference type="ChEBI" id="CHEBI:37565"/>
    </ligand>
</feature>
<keyword evidence="2 4" id="KW-0067">ATP-binding</keyword>
<sequence length="300" mass="33600">MRIVLITGISGSGKSVALHVLEDAGYFCVDNLPPSLLCDLVQTRIQEGASRLAVATDARSADSLATLRHDIDQLRADGHDVKVFFLTASSETLITRFSETRRSHPLSHRLLPGGNPSDRLTLSECIELEKEMLADMQEIGLVMDTSQLSSNKLRGWIKDLVDLERSPLTLLIESFAFKHGLPLDADLVFDVRMLPNPHYDLALRPLTGRDQPVIDFLDADAEVAEMFNDIRRFVEKWLPSFKGDNRSYLTVAIGCTGGQHRSVYLAERLASHFRATEQVVCRHRQLDRRQQVVAAQSPQQ</sequence>
<keyword evidence="7" id="KW-0418">Kinase</keyword>
<dbReference type="STRING" id="757424.Hsero_3913"/>
<name>D8IS43_HERSS</name>
<dbReference type="Pfam" id="PF03668">
    <property type="entry name" value="RapZ-like_N"/>
    <property type="match status" value="1"/>
</dbReference>
<dbReference type="GO" id="GO:0016301">
    <property type="term" value="F:kinase activity"/>
    <property type="evidence" value="ECO:0007669"/>
    <property type="project" value="UniProtKB-KW"/>
</dbReference>
<organism evidence="7 8">
    <name type="scientific">Herbaspirillum seropedicae (strain SmR1)</name>
    <dbReference type="NCBI Taxonomy" id="757424"/>
    <lineage>
        <taxon>Bacteria</taxon>
        <taxon>Pseudomonadati</taxon>
        <taxon>Pseudomonadota</taxon>
        <taxon>Betaproteobacteria</taxon>
        <taxon>Burkholderiales</taxon>
        <taxon>Oxalobacteraceae</taxon>
        <taxon>Herbaspirillum</taxon>
    </lineage>
</organism>
<dbReference type="NCBIfam" id="NF003828">
    <property type="entry name" value="PRK05416.1"/>
    <property type="match status" value="1"/>
</dbReference>
<dbReference type="InterPro" id="IPR005337">
    <property type="entry name" value="RapZ-like"/>
</dbReference>
<dbReference type="GO" id="GO:0005524">
    <property type="term" value="F:ATP binding"/>
    <property type="evidence" value="ECO:0007669"/>
    <property type="project" value="UniProtKB-UniRule"/>
</dbReference>
<dbReference type="PIRSF" id="PIRSF005052">
    <property type="entry name" value="P-loopkin"/>
    <property type="match status" value="1"/>
</dbReference>
<evidence type="ECO:0000313" key="7">
    <source>
        <dbReference type="EMBL" id="ADJ65386.1"/>
    </source>
</evidence>
<dbReference type="InterPro" id="IPR027417">
    <property type="entry name" value="P-loop_NTPase"/>
</dbReference>
<keyword evidence="7" id="KW-0808">Transferase</keyword>
<dbReference type="AlphaFoldDB" id="D8IS43"/>
<dbReference type="Pfam" id="PF22740">
    <property type="entry name" value="PapZ_C"/>
    <property type="match status" value="1"/>
</dbReference>
<evidence type="ECO:0000256" key="3">
    <source>
        <dbReference type="ARBA" id="ARBA00023134"/>
    </source>
</evidence>
<evidence type="ECO:0000259" key="6">
    <source>
        <dbReference type="Pfam" id="PF22740"/>
    </source>
</evidence>
<feature type="binding site" evidence="4">
    <location>
        <begin position="8"/>
        <end position="15"/>
    </location>
    <ligand>
        <name>ATP</name>
        <dbReference type="ChEBI" id="CHEBI:30616"/>
    </ligand>
</feature>
<dbReference type="Gene3D" id="3.40.50.300">
    <property type="entry name" value="P-loop containing nucleotide triphosphate hydrolases"/>
    <property type="match status" value="1"/>
</dbReference>
<feature type="domain" description="RapZ-like N-terminal" evidence="5">
    <location>
        <begin position="1"/>
        <end position="159"/>
    </location>
</feature>
<dbReference type="GeneID" id="29391664"/>
<dbReference type="HAMAP" id="MF_00636">
    <property type="entry name" value="RapZ_like"/>
    <property type="match status" value="1"/>
</dbReference>
<reference evidence="7 8" key="1">
    <citation type="submission" date="2010-04" db="EMBL/GenBank/DDBJ databases">
        <title>The genome of Herbaspirillum seropedicae SmR1, an endophytic, nitrogen-fixing, plant-growth promoting beta-Proteobacteria.</title>
        <authorList>
            <person name="Pedrosa F.O."/>
            <person name="Monteiro R.A."/>
            <person name="Wassem R."/>
            <person name="Cruz L.M."/>
            <person name="Ayub R.A."/>
            <person name="Colauto N.B."/>
            <person name="Fernandez M.A."/>
            <person name="Fungaro M.H.P."/>
            <person name="Grisard E.C."/>
            <person name="Hungria M."/>
            <person name="Madeira H.M.F."/>
            <person name="Nodari R.O."/>
            <person name="Osaku C.A."/>
            <person name="Petzl-Erler M.L."/>
            <person name="Terenzi H."/>
            <person name="Vieira L.G.E."/>
            <person name="Almeida M.I.M."/>
            <person name="Alves L.R."/>
            <person name="Arantes O.M.N."/>
            <person name="Balsanelli E."/>
            <person name="Barcellos F.G."/>
            <person name="Baura V.A."/>
            <person name="Binde D.R."/>
            <person name="Campo R.J."/>
            <person name="Chubatsu L.S."/>
            <person name="Chueire L.M.O."/>
            <person name="Ciferri R.R."/>
            <person name="Correa L.C."/>
            <person name="da Conceicao Silva J.L."/>
            <person name="Dabul A.N.G."/>
            <person name="Dambros B.P."/>
            <person name="Faoro H."/>
            <person name="Favetti A."/>
            <person name="Friedermann G."/>
            <person name="Furlaneto M.C."/>
            <person name="Gasques L.S."/>
            <person name="Gimenes C.C.T."/>
            <person name="Gioppo N.M.R."/>
            <person name="Glienke-Blanco C."/>
            <person name="Godoy L.P."/>
            <person name="Guerra M.P."/>
            <person name="Karp S."/>
            <person name="Kava-Cordeiro V."/>
            <person name="Margarido V.P."/>
            <person name="Mathioni S.M."/>
            <person name="Menck-Soares M.A."/>
            <person name="Murace N.K."/>
            <person name="Nicolas M.F."/>
            <person name="Oliveira C.E.C."/>
            <person name="Pagnan N.A.B."/>
            <person name="Pamphile J.A."/>
            <person name="Patussi E.V."/>
            <person name="Pereira L.F.P."/>
            <person name="Pereira-Ferrari L."/>
            <person name="Pinto F.G.S."/>
            <person name="Precoma C."/>
            <person name="Prioli A.J."/>
            <person name="Prioli S.M.A.P."/>
            <person name="Raittz R.T."/>
            <person name="Ramos H.J.O."/>
            <person name="Ribeiro E.M.S.F."/>
            <person name="Rigo L.U."/>
            <person name="Rocha C.L.M.S.C."/>
            <person name="Rocha S.N."/>
            <person name="Santos K."/>
            <person name="Satori D."/>
            <person name="Silva A.G."/>
            <person name="Simao R.C.G."/>
            <person name="Soares M.A.M."/>
            <person name="Souza E.M."/>
            <person name="Steffens M.B.R."/>
            <person name="Steindel M."/>
            <person name="Tadra-Sfeir M.Z."/>
            <person name="Takahashi E.K."/>
            <person name="Torres R.A."/>
            <person name="Valle J.S."/>
            <person name="Vernal J.I."/>
            <person name="Vilas-Boas L.A."/>
            <person name="Watanabe M.A.E."/>
            <person name="Weiss V.A."/>
            <person name="Yates M.A."/>
            <person name="Souza E.M."/>
        </authorList>
    </citation>
    <scope>NUCLEOTIDE SEQUENCE [LARGE SCALE GENOMIC DNA]</scope>
    <source>
        <strain evidence="7 8">SmR1</strain>
    </source>
</reference>
<accession>D8IS43</accession>
<gene>
    <name evidence="7" type="ordered locus">Hsero_3913</name>
</gene>
<dbReference type="PANTHER" id="PTHR30448">
    <property type="entry name" value="RNASE ADAPTER PROTEIN RAPZ"/>
    <property type="match status" value="1"/>
</dbReference>
<dbReference type="eggNOG" id="COG1660">
    <property type="taxonomic scope" value="Bacteria"/>
</dbReference>
<keyword evidence="3 4" id="KW-0342">GTP-binding</keyword>
<dbReference type="EMBL" id="CP002039">
    <property type="protein sequence ID" value="ADJ65386.1"/>
    <property type="molecule type" value="Genomic_DNA"/>
</dbReference>
<protein>
    <submittedName>
        <fullName evidence="7">p-loop-containing kinase protein</fullName>
    </submittedName>
</protein>